<evidence type="ECO:0000313" key="3">
    <source>
        <dbReference type="RefSeq" id="XP_065656725.1"/>
    </source>
</evidence>
<feature type="domain" description="UBC core" evidence="1">
    <location>
        <begin position="25"/>
        <end position="89"/>
    </location>
</feature>
<dbReference type="InterPro" id="IPR016135">
    <property type="entry name" value="UBQ-conjugating_enzyme/RWD"/>
</dbReference>
<dbReference type="Gene3D" id="3.10.110.10">
    <property type="entry name" value="Ubiquitin Conjugating Enzyme"/>
    <property type="match status" value="1"/>
</dbReference>
<dbReference type="RefSeq" id="XP_065656725.1">
    <property type="nucleotide sequence ID" value="XM_065800653.1"/>
</dbReference>
<dbReference type="Pfam" id="PF00179">
    <property type="entry name" value="UQ_con"/>
    <property type="match status" value="1"/>
</dbReference>
<evidence type="ECO:0000313" key="2">
    <source>
        <dbReference type="Proteomes" id="UP001652625"/>
    </source>
</evidence>
<dbReference type="SUPFAM" id="SSF54495">
    <property type="entry name" value="UBC-like"/>
    <property type="match status" value="1"/>
</dbReference>
<dbReference type="GeneID" id="136082080"/>
<dbReference type="Proteomes" id="UP001652625">
    <property type="component" value="Chromosome 06"/>
</dbReference>
<organism evidence="2 4">
    <name type="scientific">Hydra vulgaris</name>
    <name type="common">Hydra</name>
    <name type="synonym">Hydra attenuata</name>
    <dbReference type="NCBI Taxonomy" id="6087"/>
    <lineage>
        <taxon>Eukaryota</taxon>
        <taxon>Metazoa</taxon>
        <taxon>Cnidaria</taxon>
        <taxon>Hydrozoa</taxon>
        <taxon>Hydroidolina</taxon>
        <taxon>Anthoathecata</taxon>
        <taxon>Aplanulata</taxon>
        <taxon>Hydridae</taxon>
        <taxon>Hydra</taxon>
    </lineage>
</organism>
<keyword evidence="2" id="KW-1185">Reference proteome</keyword>
<accession>A0ABM4C586</accession>
<dbReference type="InterPro" id="IPR000608">
    <property type="entry name" value="UBC"/>
</dbReference>
<dbReference type="RefSeq" id="XP_065656730.1">
    <property type="nucleotide sequence ID" value="XM_065800658.1"/>
</dbReference>
<gene>
    <name evidence="4" type="primary">LOC136082080</name>
    <name evidence="3" type="synonym">LOC136082075</name>
</gene>
<reference evidence="3 4" key="1">
    <citation type="submission" date="2025-05" db="UniProtKB">
        <authorList>
            <consortium name="RefSeq"/>
        </authorList>
    </citation>
    <scope>IDENTIFICATION</scope>
</reference>
<evidence type="ECO:0000259" key="1">
    <source>
        <dbReference type="Pfam" id="PF00179"/>
    </source>
</evidence>
<sequence>MSRISKIMCRQYQIIINKPFPYLLGIIDEVDSKKWYFMIGGLDTPFRHGEFIFKLLANDDFPHTPPRLEFITPNGVFETTGPICMSVGEFHAKDKPGKEGSYGWRSTLGMPGFALQVVNMMICHDSSINGIGIKIMNNEYKQNAAKSSRDFNQKNFPKIYELFEEFIKINPDMEPVRNIVRARENIHDITEKVETLS</sequence>
<name>A0ABM4C586_HYDVU</name>
<proteinExistence type="predicted"/>
<protein>
    <submittedName>
        <fullName evidence="3 4">Ubiquitin-conjugating enzyme E2 J2-like</fullName>
    </submittedName>
</protein>
<evidence type="ECO:0000313" key="4">
    <source>
        <dbReference type="RefSeq" id="XP_065656730.1"/>
    </source>
</evidence>
<dbReference type="SMART" id="SM00212">
    <property type="entry name" value="UBCc"/>
    <property type="match status" value="1"/>
</dbReference>